<proteinExistence type="inferred from homology"/>
<dbReference type="EMBL" id="MKKU01000464">
    <property type="protein sequence ID" value="RNF11289.1"/>
    <property type="molecule type" value="Genomic_DNA"/>
</dbReference>
<feature type="compositionally biased region" description="Basic and acidic residues" evidence="2">
    <location>
        <begin position="208"/>
        <end position="218"/>
    </location>
</feature>
<feature type="region of interest" description="Disordered" evidence="2">
    <location>
        <begin position="551"/>
        <end position="601"/>
    </location>
</feature>
<organism evidence="4 5">
    <name type="scientific">Trypanosoma conorhini</name>
    <dbReference type="NCBI Taxonomy" id="83891"/>
    <lineage>
        <taxon>Eukaryota</taxon>
        <taxon>Discoba</taxon>
        <taxon>Euglenozoa</taxon>
        <taxon>Kinetoplastea</taxon>
        <taxon>Metakinetoplastina</taxon>
        <taxon>Trypanosomatida</taxon>
        <taxon>Trypanosomatidae</taxon>
        <taxon>Trypanosoma</taxon>
    </lineage>
</organism>
<feature type="compositionally biased region" description="Basic and acidic residues" evidence="2">
    <location>
        <begin position="489"/>
        <end position="501"/>
    </location>
</feature>
<feature type="region of interest" description="Disordered" evidence="2">
    <location>
        <begin position="485"/>
        <end position="507"/>
    </location>
</feature>
<comment type="caution">
    <text evidence="4">The sequence shown here is derived from an EMBL/GenBank/DDBJ whole genome shotgun (WGS) entry which is preliminary data.</text>
</comment>
<dbReference type="GO" id="GO:0005730">
    <property type="term" value="C:nucleolus"/>
    <property type="evidence" value="ECO:0007669"/>
    <property type="project" value="TreeGrafter"/>
</dbReference>
<evidence type="ECO:0000256" key="2">
    <source>
        <dbReference type="SAM" id="MobiDB-lite"/>
    </source>
</evidence>
<dbReference type="OrthoDB" id="10252032at2759"/>
<feature type="compositionally biased region" description="Low complexity" evidence="2">
    <location>
        <begin position="239"/>
        <end position="250"/>
    </location>
</feature>
<feature type="region of interest" description="Disordered" evidence="2">
    <location>
        <begin position="337"/>
        <end position="371"/>
    </location>
</feature>
<dbReference type="GO" id="GO:0000447">
    <property type="term" value="P:endonucleolytic cleavage in ITS1 to separate SSU-rRNA from 5.8S rRNA and LSU-rRNA from tricistronic rRNA transcript (SSU-rRNA, 5.8S rRNA, LSU-rRNA)"/>
    <property type="evidence" value="ECO:0007669"/>
    <property type="project" value="TreeGrafter"/>
</dbReference>
<dbReference type="PANTHER" id="PTHR14490">
    <property type="entry name" value="ZINC FINGER, ZZ TYPE"/>
    <property type="match status" value="1"/>
</dbReference>
<feature type="region of interest" description="Disordered" evidence="2">
    <location>
        <begin position="92"/>
        <end position="123"/>
    </location>
</feature>
<evidence type="ECO:0000259" key="3">
    <source>
        <dbReference type="Pfam" id="PF12936"/>
    </source>
</evidence>
<evidence type="ECO:0000313" key="4">
    <source>
        <dbReference type="EMBL" id="RNF11289.1"/>
    </source>
</evidence>
<dbReference type="GO" id="GO:0030686">
    <property type="term" value="C:90S preribosome"/>
    <property type="evidence" value="ECO:0007669"/>
    <property type="project" value="TreeGrafter"/>
</dbReference>
<feature type="compositionally biased region" description="Gly residues" evidence="2">
    <location>
        <begin position="869"/>
        <end position="890"/>
    </location>
</feature>
<gene>
    <name evidence="4" type="ORF">Tco025E_06742</name>
</gene>
<feature type="compositionally biased region" description="Basic residues" evidence="2">
    <location>
        <begin position="197"/>
        <end position="207"/>
    </location>
</feature>
<keyword evidence="5" id="KW-1185">Reference proteome</keyword>
<protein>
    <submittedName>
        <fullName evidence="4">Protein KRI1</fullName>
    </submittedName>
</protein>
<feature type="compositionally biased region" description="Low complexity" evidence="2">
    <location>
        <begin position="22"/>
        <end position="32"/>
    </location>
</feature>
<feature type="region of interest" description="Disordered" evidence="2">
    <location>
        <begin position="1"/>
        <end position="80"/>
    </location>
</feature>
<feature type="compositionally biased region" description="Acidic residues" evidence="2">
    <location>
        <begin position="551"/>
        <end position="573"/>
    </location>
</feature>
<feature type="region of interest" description="Disordered" evidence="2">
    <location>
        <begin position="823"/>
        <end position="899"/>
    </location>
</feature>
<feature type="compositionally biased region" description="Basic and acidic residues" evidence="2">
    <location>
        <begin position="92"/>
        <end position="111"/>
    </location>
</feature>
<reference evidence="4 5" key="1">
    <citation type="journal article" date="2018" name="BMC Genomics">
        <title>Genomic comparison of Trypanosoma conorhini and Trypanosoma rangeli to Trypanosoma cruzi strains of high and low virulence.</title>
        <authorList>
            <person name="Bradwell K.R."/>
            <person name="Koparde V.N."/>
            <person name="Matveyev A.V."/>
            <person name="Serrano M.G."/>
            <person name="Alves J.M."/>
            <person name="Parikh H."/>
            <person name="Huang B."/>
            <person name="Lee V."/>
            <person name="Espinosa-Alvarez O."/>
            <person name="Ortiz P.A."/>
            <person name="Costa-Martins A.G."/>
            <person name="Teixeira M.M."/>
            <person name="Buck G.A."/>
        </authorList>
    </citation>
    <scope>NUCLEOTIDE SEQUENCE [LARGE SCALE GENOMIC DNA]</scope>
    <source>
        <strain evidence="4 5">025E</strain>
    </source>
</reference>
<comment type="similarity">
    <text evidence="1">Belongs to the KRI1 family.</text>
</comment>
<feature type="domain" description="Kri1-like C-terminal" evidence="3">
    <location>
        <begin position="692"/>
        <end position="772"/>
    </location>
</feature>
<dbReference type="AlphaFoldDB" id="A0A422P0S2"/>
<feature type="compositionally biased region" description="Acidic residues" evidence="2">
    <location>
        <begin position="112"/>
        <end position="123"/>
    </location>
</feature>
<dbReference type="PANTHER" id="PTHR14490:SF5">
    <property type="entry name" value="PROTEIN KRI1 HOMOLOG"/>
    <property type="match status" value="1"/>
</dbReference>
<dbReference type="RefSeq" id="XP_029226356.1">
    <property type="nucleotide sequence ID" value="XM_029373614.1"/>
</dbReference>
<sequence length="899" mass="99644">MPKKDLFASSSSDDEDDGAGGEALAQQMAAAAMRERRRDPHAYAPFSAGEQKRRMTAAPHEAVPSDGSGRDDDDDGIRINKQYATKYEEVKRRKELQQLTEKYGKRLRGGDAAEDEEDDEDDEAVLLTEEKELAFAKAFLAIRRSAVQHAGPRPPGEASAPDGEGKAEEAALGPQAAFFPPTEEQVRENTEIFARSVARKREQRKKFTLADEYRRGVEAHAGAGGDDGENGQESPPPQQQQQGNRRIQPQTAKERQLRECFLQSVAESTETFAVQPVLAPQQQGQEGEQETSAKAKRLLEGAFAIRDTGAGATAADDPDESFLRDFFVGELWKPENNRRRRQKLTKMNADGEADSHADEEDDEEEEDGNHYAALAELAQAEADERFYADAEAWERAYQDRAYRHQEEEADHVQTFPRAIGENAAGILRKSVRSSRKDARLRRLERMKELREQQVAELRRLKTLKRHEIESQRALIASVAGITRGQEGGLRGRKEKAGPRGDDGDDEEAAAMARLQALWSEKDLEEEFDPQKFDRKMAQIFDDAYYDEDNVDEEELAFFEEAEEEAGDGDDDDNGATADGESGSATGSPRGEGEAEEPAWYAAHSLEEAAAMTTGSPTDRARAKRAAVPEVDDALALLYPSAVLQAAEADRSPGGGRRERIEHMLQQQKQGTAGEQGASGKTGETLQRLQAELEKKETEYWQLHHDATLDGGAIKTRFKYRQVAPEDFTLSVEEILARDDRQLNMLVPMSCYAAYLREDANRRDRLKVERRRQRGFREVAPTRSSRRYGDVAKTALVDVDMPAEEGEKWSEAVRGGLRRLRESAAVDADDGHGGDGTRHGKGAAKPQQQQLQEKKTTHPHKKPRYEGEEGGGLPRRGGGGPVAAGRGSGGRGRGRGRRGL</sequence>
<dbReference type="InterPro" id="IPR018034">
    <property type="entry name" value="Kri1"/>
</dbReference>
<feature type="region of interest" description="Disordered" evidence="2">
    <location>
        <begin position="276"/>
        <end position="295"/>
    </location>
</feature>
<dbReference type="InterPro" id="IPR024626">
    <property type="entry name" value="Kri1-like_C"/>
</dbReference>
<dbReference type="Pfam" id="PF12936">
    <property type="entry name" value="Kri1_C"/>
    <property type="match status" value="1"/>
</dbReference>
<evidence type="ECO:0000313" key="5">
    <source>
        <dbReference type="Proteomes" id="UP000284403"/>
    </source>
</evidence>
<dbReference type="Pfam" id="PF05178">
    <property type="entry name" value="Kri1"/>
    <property type="match status" value="1"/>
</dbReference>
<dbReference type="Proteomes" id="UP000284403">
    <property type="component" value="Unassembled WGS sequence"/>
</dbReference>
<feature type="region of interest" description="Disordered" evidence="2">
    <location>
        <begin position="147"/>
        <end position="258"/>
    </location>
</feature>
<accession>A0A422P0S2</accession>
<name>A0A422P0S2_9TRYP</name>
<feature type="compositionally biased region" description="Basic and acidic residues" evidence="2">
    <location>
        <begin position="823"/>
        <end position="837"/>
    </location>
</feature>
<evidence type="ECO:0000256" key="1">
    <source>
        <dbReference type="ARBA" id="ARBA00007473"/>
    </source>
</evidence>
<feature type="compositionally biased region" description="Acidic residues" evidence="2">
    <location>
        <begin position="357"/>
        <end position="367"/>
    </location>
</feature>
<dbReference type="GeneID" id="40320353"/>